<keyword evidence="5 14" id="KW-1003">Cell membrane</keyword>
<dbReference type="UniPathway" id="UPA00251">
    <property type="reaction ID" value="UER00324"/>
</dbReference>
<comment type="subunit">
    <text evidence="14">Homodimer.</text>
</comment>
<dbReference type="GO" id="GO:0006782">
    <property type="term" value="P:protoporphyrinogen IX biosynthetic process"/>
    <property type="evidence" value="ECO:0007669"/>
    <property type="project" value="UniProtKB-UniRule"/>
</dbReference>
<dbReference type="OrthoDB" id="9800824at2"/>
<evidence type="ECO:0000256" key="12">
    <source>
        <dbReference type="ARBA" id="ARBA00023136"/>
    </source>
</evidence>
<evidence type="ECO:0000256" key="3">
    <source>
        <dbReference type="ARBA" id="ARBA00006501"/>
    </source>
</evidence>
<dbReference type="Proteomes" id="UP000184368">
    <property type="component" value="Unassembled WGS sequence"/>
</dbReference>
<accession>A0A1M5I1N6</accession>
<protein>
    <recommendedName>
        <fullName evidence="4 14">Protoporphyrinogen IX oxidase</fullName>
        <shortName evidence="14">PPO</shortName>
        <ecNumber evidence="14">1.3.99.-</ecNumber>
    </recommendedName>
</protein>
<evidence type="ECO:0000313" key="16">
    <source>
        <dbReference type="Proteomes" id="UP000184368"/>
    </source>
</evidence>
<feature type="binding site" description="axial binding residue" evidence="14">
    <location>
        <position position="9"/>
    </location>
    <ligand>
        <name>heme</name>
        <dbReference type="ChEBI" id="CHEBI:30413"/>
    </ligand>
    <ligandPart>
        <name>Fe</name>
        <dbReference type="ChEBI" id="CHEBI:18248"/>
    </ligandPart>
</feature>
<evidence type="ECO:0000256" key="14">
    <source>
        <dbReference type="HAMAP-Rule" id="MF_02239"/>
    </source>
</evidence>
<dbReference type="EC" id="1.3.99.-" evidence="14"/>
<dbReference type="Pfam" id="PF03653">
    <property type="entry name" value="UPF0093"/>
    <property type="match status" value="1"/>
</dbReference>
<evidence type="ECO:0000256" key="2">
    <source>
        <dbReference type="ARBA" id="ARBA00005073"/>
    </source>
</evidence>
<feature type="binding site" description="axial binding residue" evidence="14">
    <location>
        <position position="95"/>
    </location>
    <ligand>
        <name>heme</name>
        <dbReference type="ChEBI" id="CHEBI:30413"/>
    </ligand>
    <ligandPart>
        <name>Fe</name>
        <dbReference type="ChEBI" id="CHEBI:18248"/>
    </ligandPart>
</feature>
<dbReference type="GO" id="GO:0046872">
    <property type="term" value="F:metal ion binding"/>
    <property type="evidence" value="ECO:0007669"/>
    <property type="project" value="UniProtKB-KW"/>
</dbReference>
<dbReference type="PANTHER" id="PTHR40255">
    <property type="entry name" value="UPF0093 MEMBRANE PROTEIN SLR1790"/>
    <property type="match status" value="1"/>
</dbReference>
<evidence type="ECO:0000256" key="13">
    <source>
        <dbReference type="ARBA" id="ARBA00048390"/>
    </source>
</evidence>
<comment type="subcellular location">
    <subcellularLocation>
        <location evidence="1 14">Cell membrane</location>
        <topology evidence="1 14">Multi-pass membrane protein</topology>
    </subcellularLocation>
</comment>
<name>A0A1M5I1N6_9BACT</name>
<keyword evidence="7 14" id="KW-0812">Transmembrane</keyword>
<comment type="function">
    <text evidence="14">Catalyzes the oxidation of protoporphyrinogen IX to protoporphyrin IX.</text>
</comment>
<feature type="transmembrane region" description="Helical" evidence="14">
    <location>
        <begin position="6"/>
        <end position="28"/>
    </location>
</feature>
<feature type="transmembrane region" description="Helical" evidence="14">
    <location>
        <begin position="91"/>
        <end position="109"/>
    </location>
</feature>
<dbReference type="GO" id="GO:0005886">
    <property type="term" value="C:plasma membrane"/>
    <property type="evidence" value="ECO:0007669"/>
    <property type="project" value="UniProtKB-SubCell"/>
</dbReference>
<dbReference type="HAMAP" id="MF_02239">
    <property type="entry name" value="HemJ"/>
    <property type="match status" value="1"/>
</dbReference>
<keyword evidence="8 14" id="KW-0479">Metal-binding</keyword>
<keyword evidence="9 14" id="KW-1133">Transmembrane helix</keyword>
<evidence type="ECO:0000256" key="10">
    <source>
        <dbReference type="ARBA" id="ARBA00023002"/>
    </source>
</evidence>
<keyword evidence="16" id="KW-1185">Reference proteome</keyword>
<evidence type="ECO:0000256" key="9">
    <source>
        <dbReference type="ARBA" id="ARBA00022989"/>
    </source>
</evidence>
<comment type="pathway">
    <text evidence="2 14">Porphyrin-containing compound metabolism; protoporphyrin-IX biosynthesis; protoporphyrin-IX from protoporphyrinogen-IX: step 1/1.</text>
</comment>
<keyword evidence="12 14" id="KW-0472">Membrane</keyword>
<keyword evidence="6 14" id="KW-0349">Heme</keyword>
<evidence type="ECO:0000256" key="1">
    <source>
        <dbReference type="ARBA" id="ARBA00004651"/>
    </source>
</evidence>
<dbReference type="STRING" id="1302690.BUE76_05275"/>
<dbReference type="AlphaFoldDB" id="A0A1M5I1N6"/>
<keyword evidence="11 14" id="KW-0408">Iron</keyword>
<evidence type="ECO:0000256" key="4">
    <source>
        <dbReference type="ARBA" id="ARBA00017504"/>
    </source>
</evidence>
<dbReference type="EMBL" id="FQUO01000021">
    <property type="protein sequence ID" value="SHG21950.1"/>
    <property type="molecule type" value="Genomic_DNA"/>
</dbReference>
<evidence type="ECO:0000256" key="5">
    <source>
        <dbReference type="ARBA" id="ARBA00022475"/>
    </source>
</evidence>
<sequence length="191" mass="21732">MYLYLKALHIIFIVTWFAGMFYIVRLFIYNTEAQERGEPERGILQRQFRIMIKRLWLGITWPSAVLTLILGPTVMYLGGWHNQLDETAGKWLLVKLLFVAGLYAYHFSLHAIYKQELAGVFKYSSGKLRVWNEVATIFLVAIVMLATVKSSVSWVYGLAGLIGLVVVLMSAIKIYKNLRQKEAPAAIDNAG</sequence>
<evidence type="ECO:0000256" key="11">
    <source>
        <dbReference type="ARBA" id="ARBA00023004"/>
    </source>
</evidence>
<feature type="transmembrane region" description="Helical" evidence="14">
    <location>
        <begin position="154"/>
        <end position="172"/>
    </location>
</feature>
<keyword evidence="10 14" id="KW-0560">Oxidoreductase</keyword>
<comment type="catalytic activity">
    <reaction evidence="13 14">
        <text>protoporphyrinogen IX + 3 A = protoporphyrin IX + 3 AH2</text>
        <dbReference type="Rhea" id="RHEA:62000"/>
        <dbReference type="ChEBI" id="CHEBI:13193"/>
        <dbReference type="ChEBI" id="CHEBI:17499"/>
        <dbReference type="ChEBI" id="CHEBI:57306"/>
        <dbReference type="ChEBI" id="CHEBI:57307"/>
    </reaction>
</comment>
<feature type="transmembrane region" description="Helical" evidence="14">
    <location>
        <begin position="55"/>
        <end position="79"/>
    </location>
</feature>
<proteinExistence type="inferred from homology"/>
<dbReference type="GO" id="GO:0070818">
    <property type="term" value="F:protoporphyrinogen oxidase activity"/>
    <property type="evidence" value="ECO:0007669"/>
    <property type="project" value="UniProtKB-UniRule"/>
</dbReference>
<dbReference type="RefSeq" id="WP_073047665.1">
    <property type="nucleotide sequence ID" value="NZ_FQUO01000021.1"/>
</dbReference>
<feature type="transmembrane region" description="Helical" evidence="14">
    <location>
        <begin position="130"/>
        <end position="148"/>
    </location>
</feature>
<dbReference type="InterPro" id="IPR005265">
    <property type="entry name" value="HemJ-like"/>
</dbReference>
<dbReference type="PANTHER" id="PTHR40255:SF1">
    <property type="entry name" value="PROTOPORPHYRINOGEN IX OXIDASE"/>
    <property type="match status" value="1"/>
</dbReference>
<gene>
    <name evidence="15" type="ORF">SAMN05444008_12134</name>
</gene>
<evidence type="ECO:0000256" key="7">
    <source>
        <dbReference type="ARBA" id="ARBA00022692"/>
    </source>
</evidence>
<comment type="cofactor">
    <cofactor evidence="14">
        <name>heme b</name>
        <dbReference type="ChEBI" id="CHEBI:60344"/>
    </cofactor>
    <text evidence="14">Binds 1 heme b (iron(II)-protoporphyrin IX) group per subunit.</text>
</comment>
<evidence type="ECO:0000256" key="8">
    <source>
        <dbReference type="ARBA" id="ARBA00022723"/>
    </source>
</evidence>
<evidence type="ECO:0000256" key="6">
    <source>
        <dbReference type="ARBA" id="ARBA00022617"/>
    </source>
</evidence>
<reference evidence="15 16" key="1">
    <citation type="submission" date="2016-11" db="EMBL/GenBank/DDBJ databases">
        <authorList>
            <person name="Jaros S."/>
            <person name="Januszkiewicz K."/>
            <person name="Wedrychowicz H."/>
        </authorList>
    </citation>
    <scope>NUCLEOTIDE SEQUENCE [LARGE SCALE GENOMIC DNA]</scope>
    <source>
        <strain evidence="15 16">DSM 26897</strain>
    </source>
</reference>
<evidence type="ECO:0000313" key="15">
    <source>
        <dbReference type="EMBL" id="SHG21950.1"/>
    </source>
</evidence>
<comment type="similarity">
    <text evidence="3 14">Belongs to the HemJ family.</text>
</comment>
<organism evidence="15 16">
    <name type="scientific">Cnuella takakiae</name>
    <dbReference type="NCBI Taxonomy" id="1302690"/>
    <lineage>
        <taxon>Bacteria</taxon>
        <taxon>Pseudomonadati</taxon>
        <taxon>Bacteroidota</taxon>
        <taxon>Chitinophagia</taxon>
        <taxon>Chitinophagales</taxon>
        <taxon>Chitinophagaceae</taxon>
        <taxon>Cnuella</taxon>
    </lineage>
</organism>